<keyword evidence="6 8" id="KW-0472">Membrane</keyword>
<evidence type="ECO:0000256" key="4">
    <source>
        <dbReference type="ARBA" id="ARBA00022824"/>
    </source>
</evidence>
<feature type="compositionally biased region" description="Low complexity" evidence="7">
    <location>
        <begin position="604"/>
        <end position="618"/>
    </location>
</feature>
<feature type="region of interest" description="Disordered" evidence="7">
    <location>
        <begin position="59"/>
        <end position="99"/>
    </location>
</feature>
<evidence type="ECO:0000256" key="8">
    <source>
        <dbReference type="SAM" id="Phobius"/>
    </source>
</evidence>
<evidence type="ECO:0000256" key="7">
    <source>
        <dbReference type="SAM" id="MobiDB-lite"/>
    </source>
</evidence>
<feature type="region of interest" description="Disordered" evidence="7">
    <location>
        <begin position="682"/>
        <end position="741"/>
    </location>
</feature>
<protein>
    <recommendedName>
        <fullName evidence="9">Peptidase S54 rhomboid domain-containing protein</fullName>
    </recommendedName>
</protein>
<evidence type="ECO:0000259" key="9">
    <source>
        <dbReference type="Pfam" id="PF01694"/>
    </source>
</evidence>
<feature type="region of interest" description="Disordered" evidence="7">
    <location>
        <begin position="1185"/>
        <end position="1208"/>
    </location>
</feature>
<dbReference type="InterPro" id="IPR035952">
    <property type="entry name" value="Rhomboid-like_sf"/>
</dbReference>
<dbReference type="PANTHER" id="PTHR45965:SF3">
    <property type="entry name" value="INACTIVE RHOMBOID PROTEIN 1"/>
    <property type="match status" value="1"/>
</dbReference>
<feature type="region of interest" description="Disordered" evidence="7">
    <location>
        <begin position="849"/>
        <end position="877"/>
    </location>
</feature>
<keyword evidence="4" id="KW-0256">Endoplasmic reticulum</keyword>
<dbReference type="GO" id="GO:0042058">
    <property type="term" value="P:regulation of epidermal growth factor receptor signaling pathway"/>
    <property type="evidence" value="ECO:0007669"/>
    <property type="project" value="TreeGrafter"/>
</dbReference>
<feature type="region of interest" description="Disordered" evidence="7">
    <location>
        <begin position="924"/>
        <end position="963"/>
    </location>
</feature>
<dbReference type="InterPro" id="IPR022764">
    <property type="entry name" value="Peptidase_S54_rhomboid_dom"/>
</dbReference>
<evidence type="ECO:0000256" key="1">
    <source>
        <dbReference type="ARBA" id="ARBA00004477"/>
    </source>
</evidence>
<feature type="compositionally biased region" description="Polar residues" evidence="7">
    <location>
        <begin position="867"/>
        <end position="876"/>
    </location>
</feature>
<feature type="compositionally biased region" description="Low complexity" evidence="7">
    <location>
        <begin position="726"/>
        <end position="736"/>
    </location>
</feature>
<feature type="region of interest" description="Disordered" evidence="7">
    <location>
        <begin position="1102"/>
        <end position="1121"/>
    </location>
</feature>
<feature type="transmembrane region" description="Helical" evidence="8">
    <location>
        <begin position="1737"/>
        <end position="1757"/>
    </location>
</feature>
<feature type="transmembrane region" description="Helical" evidence="8">
    <location>
        <begin position="1792"/>
        <end position="1815"/>
    </location>
</feature>
<dbReference type="Pfam" id="PF01694">
    <property type="entry name" value="Rhomboid"/>
    <property type="match status" value="1"/>
</dbReference>
<reference evidence="10 11" key="1">
    <citation type="submission" date="2020-08" db="EMBL/GenBank/DDBJ databases">
        <title>Aphidius gifuensis genome sequencing and assembly.</title>
        <authorList>
            <person name="Du Z."/>
        </authorList>
    </citation>
    <scope>NUCLEOTIDE SEQUENCE [LARGE SCALE GENOMIC DNA]</scope>
    <source>
        <strain evidence="10">YNYX2018</strain>
        <tissue evidence="10">Adults</tissue>
    </source>
</reference>
<feature type="region of interest" description="Disordered" evidence="7">
    <location>
        <begin position="1214"/>
        <end position="1233"/>
    </location>
</feature>
<evidence type="ECO:0000256" key="3">
    <source>
        <dbReference type="ARBA" id="ARBA00022692"/>
    </source>
</evidence>
<keyword evidence="3 8" id="KW-0812">Transmembrane</keyword>
<dbReference type="EMBL" id="JACMRX010000003">
    <property type="protein sequence ID" value="KAF7993973.1"/>
    <property type="molecule type" value="Genomic_DNA"/>
</dbReference>
<evidence type="ECO:0000256" key="6">
    <source>
        <dbReference type="ARBA" id="ARBA00023136"/>
    </source>
</evidence>
<dbReference type="GO" id="GO:0050708">
    <property type="term" value="P:regulation of protein secretion"/>
    <property type="evidence" value="ECO:0007669"/>
    <property type="project" value="TreeGrafter"/>
</dbReference>
<feature type="compositionally biased region" description="Polar residues" evidence="7">
    <location>
        <begin position="1219"/>
        <end position="1231"/>
    </location>
</feature>
<dbReference type="GO" id="GO:0004252">
    <property type="term" value="F:serine-type endopeptidase activity"/>
    <property type="evidence" value="ECO:0007669"/>
    <property type="project" value="InterPro"/>
</dbReference>
<evidence type="ECO:0000256" key="2">
    <source>
        <dbReference type="ARBA" id="ARBA00009045"/>
    </source>
</evidence>
<feature type="transmembrane region" description="Helical" evidence="8">
    <location>
        <begin position="1650"/>
        <end position="1670"/>
    </location>
</feature>
<dbReference type="SUPFAM" id="SSF144091">
    <property type="entry name" value="Rhomboid-like"/>
    <property type="match status" value="1"/>
</dbReference>
<dbReference type="Proteomes" id="UP000639338">
    <property type="component" value="Unassembled WGS sequence"/>
</dbReference>
<feature type="compositionally biased region" description="Low complexity" evidence="7">
    <location>
        <begin position="1185"/>
        <end position="1197"/>
    </location>
</feature>
<feature type="region of interest" description="Disordered" evidence="7">
    <location>
        <begin position="502"/>
        <end position="569"/>
    </location>
</feature>
<evidence type="ECO:0000313" key="10">
    <source>
        <dbReference type="EMBL" id="KAF7993973.1"/>
    </source>
</evidence>
<feature type="transmembrane region" description="Helical" evidence="8">
    <location>
        <begin position="1763"/>
        <end position="1785"/>
    </location>
</feature>
<dbReference type="GO" id="GO:0005789">
    <property type="term" value="C:endoplasmic reticulum membrane"/>
    <property type="evidence" value="ECO:0007669"/>
    <property type="project" value="UniProtKB-SubCell"/>
</dbReference>
<evidence type="ECO:0000256" key="5">
    <source>
        <dbReference type="ARBA" id="ARBA00022989"/>
    </source>
</evidence>
<feature type="compositionally biased region" description="Basic and acidic residues" evidence="7">
    <location>
        <begin position="1102"/>
        <end position="1114"/>
    </location>
</feature>
<feature type="transmembrane region" description="Helical" evidence="8">
    <location>
        <begin position="1682"/>
        <end position="1701"/>
    </location>
</feature>
<feature type="compositionally biased region" description="Low complexity" evidence="7">
    <location>
        <begin position="536"/>
        <end position="566"/>
    </location>
</feature>
<dbReference type="OrthoDB" id="2146116at2759"/>
<feature type="compositionally biased region" description="Acidic residues" evidence="7">
    <location>
        <begin position="1198"/>
        <end position="1208"/>
    </location>
</feature>
<feature type="transmembrane region" description="Helical" evidence="8">
    <location>
        <begin position="1707"/>
        <end position="1725"/>
    </location>
</feature>
<name>A0A834XUZ8_APHGI</name>
<keyword evidence="11" id="KW-1185">Reference proteome</keyword>
<feature type="region of interest" description="Disordered" evidence="7">
    <location>
        <begin position="1012"/>
        <end position="1044"/>
    </location>
</feature>
<feature type="compositionally biased region" description="Low complexity" evidence="7">
    <location>
        <begin position="440"/>
        <end position="456"/>
    </location>
</feature>
<feature type="region of interest" description="Disordered" evidence="7">
    <location>
        <begin position="791"/>
        <end position="810"/>
    </location>
</feature>
<accession>A0A834XUZ8</accession>
<keyword evidence="5 8" id="KW-1133">Transmembrane helix</keyword>
<comment type="caution">
    <text evidence="10">The sequence shown here is derived from an EMBL/GenBank/DDBJ whole genome shotgun (WGS) entry which is preliminary data.</text>
</comment>
<dbReference type="InterPro" id="IPR051512">
    <property type="entry name" value="Inactive_Rhomboid"/>
</dbReference>
<feature type="compositionally biased region" description="Low complexity" evidence="7">
    <location>
        <begin position="929"/>
        <end position="958"/>
    </location>
</feature>
<organism evidence="10 11">
    <name type="scientific">Aphidius gifuensis</name>
    <name type="common">Parasitoid wasp</name>
    <dbReference type="NCBI Taxonomy" id="684658"/>
    <lineage>
        <taxon>Eukaryota</taxon>
        <taxon>Metazoa</taxon>
        <taxon>Ecdysozoa</taxon>
        <taxon>Arthropoda</taxon>
        <taxon>Hexapoda</taxon>
        <taxon>Insecta</taxon>
        <taxon>Pterygota</taxon>
        <taxon>Neoptera</taxon>
        <taxon>Endopterygota</taxon>
        <taxon>Hymenoptera</taxon>
        <taxon>Apocrita</taxon>
        <taxon>Ichneumonoidea</taxon>
        <taxon>Braconidae</taxon>
        <taxon>Aphidiinae</taxon>
        <taxon>Aphidius</taxon>
    </lineage>
</organism>
<feature type="compositionally biased region" description="Low complexity" evidence="7">
    <location>
        <begin position="857"/>
        <end position="866"/>
    </location>
</feature>
<feature type="region of interest" description="Disordered" evidence="7">
    <location>
        <begin position="590"/>
        <end position="635"/>
    </location>
</feature>
<gene>
    <name evidence="10" type="ORF">HCN44_011242</name>
</gene>
<feature type="region of interest" description="Disordered" evidence="7">
    <location>
        <begin position="356"/>
        <end position="385"/>
    </location>
</feature>
<sequence length="1850" mass="208654">MPVDDDYGQRERLLLHQHPTKKFETSTTLSTSGSIITANTGIQIKTNNPSMVTNCTNTRNSPDSYQCKLQQQQQQQSESNAASANINNISNDNNSTNQTCDYVNRYKINKYDKQEDKQQYSDQSRSIPSYCERLEMAHNHPTSFTNDNLGISQFSKQQQQQNTAMGYTIPTTDQRLSFSSNDNYQSKTKITNEYANSDILTLSASIKPFSSENFPSPPSPAPTNDHFVPPPPLSPTPSDKQNIKNRNLCRYPSDDCVIPPGSPGLNRERYINNDSSTIKNRFSSAERLLGNNNTQNIIHDNRDHHQQQQQHRYCSSNERLLDTGSPLIMTSHQRDNITKDNDRYTVSTERLISSSPIHPASFTNKTTTTATATTDRYTNNSPTHERYQRQELSNYQDRYSLITSSDKYLSNSMNNDDTNMHYSSTERILGGATTAAAVTTSATSSTTTTATSSRRYSSTDRDNDNQKINERIERCKTSSPIVSDFLCRFSGIQDTLNQSRHTSEQFNDISHHRYTQSSRTNDRYNDHSYFTNSPPATSSSAITTSSSSTATTAATTTSTETSTISTHDNHRLTSDISKYSDVSSTERLYISSSPSSLEHSRYHNNNNNTSSSPVSTTNDRYHKQSPIHDNNHHNYQSQSLIKNDKFIQATKSNYERYQLTNQERNYGFERYGNVNNRYQCNEHEQQQQQQQQRVYGTSERYSPGRNMTDKYLSLPKPKDTFQQGRLTSSSSTMLSSPINNDTRSYNNITSLISTSNTYVPPNAHTPVERYVPQPSPDVYYSDRYNDRYLPPVAHTPTDRYVPSTTGDSNDPYIRRDLGFHHHYRLPPPPTYAFHQSHYRAFRGYPYTSPGRIGGSPGSSSSSSSTSAQREFSTSPLLRTKVRTTGIDYCTSTNLGRNNNHSCCTELTNGQRCCCSVRRSLPPGALPSIPSNQSAPSSWQQSPSSTTTGTSTISTGTDGECSHQSLNMYTVGNRSGNVAPDKSTLTVPAISPSAPSISGSTMDLNTSGTSITRSMSAPAGARPIPIKLPTNSSNINNSATNVGQRPNLERNFSRTEAIKNYIKKETATFFGVNEETENIEKQRWLDRRRRMASRKYGTLLNEHKTTDPDITKDVPDSTDIPDDVTLRRLQQPTDKKESVVRMTLSGINYVVDTITRNRLPEEQNNQNKSRSFPPRVRVDTITTKNNTTCNENINNTDEQTADDDDGDNNEEELFFRKQQPCPSSPTLFSSNNTDHHMSINERTVADGKIDDAKSSNLEHTGTNDCHTSDHTDASDVHISFAKHKDDRPTTLGTQAPRRVRHLARDHYTSKATTNWQRARHESETDIETSVIPVRQQSDGVTMRREITGGTRIASNTIDRIFDNSNRRQYGMGIPNIKKQLDHIEDHRPYFTYWITTVQVLVLIISIVCYGFGPIGIDLNHRSGLVLVTSLSLQQVDYQEPANFWIGPRAADLIHLGAKFGPCMRRDTKILKEIDVWRERERDTACCIRNDDSGCVQSSKADCSNTISTWKKWGPGDNGPGGRISGSVCGLDPKFCDAPASVAPYEWPDDITKWPICRKINPFSGNDDYPVGRYKDKMAEHMVCEVIGHPCCIGIHGMCRITTKEYCDFVHGYFHEEASLCSQVECLHDVCGMMPFFHPEWPDQFYRLFTTIFLHAGILHLIITLLVQYYLMKDLEKLTGSIRISFIYFTGALAGNLASAIFIPYRAEVGPAGAHFALFATLVVEVLNSWPMLKYPHRALSKLIIILICFIILGVLPWVDNYAHIFGFIFGFLASYAMMPFITFGPYDRRRKILLIWICLVLIFSLFGILLVLFYSMPGYECEVCKLVNCIPFTRDFCASQNINFKREETTV</sequence>
<dbReference type="Gene3D" id="1.20.1540.10">
    <property type="entry name" value="Rhomboid-like"/>
    <property type="match status" value="1"/>
</dbReference>
<dbReference type="PANTHER" id="PTHR45965">
    <property type="entry name" value="INACTIVE RHOMBOID PROTEIN"/>
    <property type="match status" value="1"/>
</dbReference>
<feature type="compositionally biased region" description="Polar residues" evidence="7">
    <location>
        <begin position="59"/>
        <end position="69"/>
    </location>
</feature>
<feature type="compositionally biased region" description="Polar residues" evidence="7">
    <location>
        <begin position="356"/>
        <end position="365"/>
    </location>
</feature>
<comment type="similarity">
    <text evidence="2">Belongs to the peptidase S54 family.</text>
</comment>
<evidence type="ECO:0000313" key="11">
    <source>
        <dbReference type="Proteomes" id="UP000639338"/>
    </source>
</evidence>
<feature type="region of interest" description="Disordered" evidence="7">
    <location>
        <begin position="440"/>
        <end position="469"/>
    </location>
</feature>
<proteinExistence type="inferred from homology"/>
<comment type="subcellular location">
    <subcellularLocation>
        <location evidence="1">Endoplasmic reticulum membrane</location>
        <topology evidence="1">Multi-pass membrane protein</topology>
    </subcellularLocation>
</comment>
<feature type="domain" description="Peptidase S54 rhomboid" evidence="9">
    <location>
        <begin position="1641"/>
        <end position="1777"/>
    </location>
</feature>
<feature type="compositionally biased region" description="Basic and acidic residues" evidence="7">
    <location>
        <begin position="457"/>
        <end position="469"/>
    </location>
</feature>
<feature type="region of interest" description="Disordered" evidence="7">
    <location>
        <begin position="210"/>
        <end position="240"/>
    </location>
</feature>
<feature type="compositionally biased region" description="Low complexity" evidence="7">
    <location>
        <begin position="70"/>
        <end position="98"/>
    </location>
</feature>
<dbReference type="FunFam" id="1.20.1540.10:FF:000025">
    <property type="entry name" value="Putative rhomboid family"/>
    <property type="match status" value="1"/>
</dbReference>